<dbReference type="EMBL" id="JAWSTH010000014">
    <property type="protein sequence ID" value="MDW5594260.1"/>
    <property type="molecule type" value="Genomic_DNA"/>
</dbReference>
<dbReference type="Pfam" id="PF11139">
    <property type="entry name" value="SfLAP"/>
    <property type="match status" value="1"/>
</dbReference>
<accession>A0ABU4HNZ3</accession>
<feature type="transmembrane region" description="Helical" evidence="1">
    <location>
        <begin position="121"/>
        <end position="144"/>
    </location>
</feature>
<comment type="caution">
    <text evidence="2">The sequence shown here is derived from an EMBL/GenBank/DDBJ whole genome shotgun (WGS) entry which is preliminary data.</text>
</comment>
<feature type="transmembrane region" description="Helical" evidence="1">
    <location>
        <begin position="198"/>
        <end position="217"/>
    </location>
</feature>
<dbReference type="Proteomes" id="UP001284601">
    <property type="component" value="Unassembled WGS sequence"/>
</dbReference>
<keyword evidence="1" id="KW-0812">Transmembrane</keyword>
<reference evidence="2 3" key="2">
    <citation type="submission" date="2023-10" db="EMBL/GenBank/DDBJ databases">
        <authorList>
            <person name="Han X.F."/>
        </authorList>
    </citation>
    <scope>NUCLEOTIDE SEQUENCE [LARGE SCALE GENOMIC DNA]</scope>
    <source>
        <strain evidence="2 3">KCTC 39840</strain>
    </source>
</reference>
<gene>
    <name evidence="2" type="ORF">R7226_07930</name>
</gene>
<dbReference type="RefSeq" id="WP_318596531.1">
    <property type="nucleotide sequence ID" value="NZ_JAWSTH010000014.1"/>
</dbReference>
<keyword evidence="1" id="KW-0472">Membrane</keyword>
<keyword evidence="1" id="KW-1133">Transmembrane helix</keyword>
<feature type="transmembrane region" description="Helical" evidence="1">
    <location>
        <begin position="36"/>
        <end position="60"/>
    </location>
</feature>
<feature type="transmembrane region" description="Helical" evidence="1">
    <location>
        <begin position="156"/>
        <end position="178"/>
    </location>
</feature>
<dbReference type="InterPro" id="IPR021315">
    <property type="entry name" value="Gap/Sap"/>
</dbReference>
<protein>
    <submittedName>
        <fullName evidence="2">GAP family protein</fullName>
    </submittedName>
</protein>
<proteinExistence type="predicted"/>
<evidence type="ECO:0000256" key="1">
    <source>
        <dbReference type="SAM" id="Phobius"/>
    </source>
</evidence>
<keyword evidence="3" id="KW-1185">Reference proteome</keyword>
<name>A0ABU4HNZ3_9ACTN</name>
<sequence length="219" mass="22948">MILEIFVLALASTIRPTSLAAVCALLSHDSRRTLLWAYVAAGLAFTIGFGLLVVFAFHGIHIEAGADRTKGIADIVGGAVAVTFGIAILTGHVRSHDAGDAPRVSTGRKALVNQHLTLRTAALAGPLTHLPGLFYLIALNVIVAHDPRVPRGLLAVATYNAIWFALPIVALAACIVRPAEAVAIVGSIERWARDHSRAVLLVVSLVVGTALVVRGVLTI</sequence>
<feature type="transmembrane region" description="Helical" evidence="1">
    <location>
        <begin position="72"/>
        <end position="93"/>
    </location>
</feature>
<reference evidence="3" key="1">
    <citation type="submission" date="2023-07" db="EMBL/GenBank/DDBJ databases">
        <title>Conexibacter stalactiti sp. nov., isolated from stalactites in a lava cave and emended description of the genus Conexibacter.</title>
        <authorList>
            <person name="Lee S.D."/>
        </authorList>
    </citation>
    <scope>NUCLEOTIDE SEQUENCE [LARGE SCALE GENOMIC DNA]</scope>
    <source>
        <strain evidence="3">KCTC 39840</strain>
    </source>
</reference>
<organism evidence="2 3">
    <name type="scientific">Conexibacter stalactiti</name>
    <dbReference type="NCBI Taxonomy" id="1940611"/>
    <lineage>
        <taxon>Bacteria</taxon>
        <taxon>Bacillati</taxon>
        <taxon>Actinomycetota</taxon>
        <taxon>Thermoleophilia</taxon>
        <taxon>Solirubrobacterales</taxon>
        <taxon>Conexibacteraceae</taxon>
        <taxon>Conexibacter</taxon>
    </lineage>
</organism>
<evidence type="ECO:0000313" key="3">
    <source>
        <dbReference type="Proteomes" id="UP001284601"/>
    </source>
</evidence>
<evidence type="ECO:0000313" key="2">
    <source>
        <dbReference type="EMBL" id="MDW5594260.1"/>
    </source>
</evidence>